<evidence type="ECO:0000256" key="5">
    <source>
        <dbReference type="ARBA" id="ARBA00022519"/>
    </source>
</evidence>
<evidence type="ECO:0000256" key="7">
    <source>
        <dbReference type="ARBA" id="ARBA00022927"/>
    </source>
</evidence>
<accession>A0A841H323</accession>
<name>A0A841H323_9BACT</name>
<keyword evidence="6" id="KW-0812">Transmembrane</keyword>
<proteinExistence type="inferred from homology"/>
<dbReference type="InterPro" id="IPR005628">
    <property type="entry name" value="GspK"/>
</dbReference>
<evidence type="ECO:0000259" key="10">
    <source>
        <dbReference type="Pfam" id="PF21687"/>
    </source>
</evidence>
<keyword evidence="8" id="KW-1133">Transmembrane helix</keyword>
<evidence type="ECO:0000256" key="1">
    <source>
        <dbReference type="ARBA" id="ARBA00004533"/>
    </source>
</evidence>
<keyword evidence="12" id="KW-1185">Reference proteome</keyword>
<keyword evidence="7" id="KW-0653">Protein transport</keyword>
<evidence type="ECO:0000256" key="4">
    <source>
        <dbReference type="ARBA" id="ARBA00022475"/>
    </source>
</evidence>
<dbReference type="Gene3D" id="1.10.40.60">
    <property type="entry name" value="EpsJ-like"/>
    <property type="match status" value="1"/>
</dbReference>
<comment type="similarity">
    <text evidence="2">Belongs to the GSP K family.</text>
</comment>
<evidence type="ECO:0000256" key="8">
    <source>
        <dbReference type="ARBA" id="ARBA00022989"/>
    </source>
</evidence>
<reference evidence="11 12" key="1">
    <citation type="submission" date="2020-08" db="EMBL/GenBank/DDBJ databases">
        <title>Genomic Encyclopedia of Type Strains, Phase IV (KMG-IV): sequencing the most valuable type-strain genomes for metagenomic binning, comparative biology and taxonomic classification.</title>
        <authorList>
            <person name="Goeker M."/>
        </authorList>
    </citation>
    <scope>NUCLEOTIDE SEQUENCE [LARGE SCALE GENOMIC DNA]</scope>
    <source>
        <strain evidence="11 12">DSM 29007</strain>
    </source>
</reference>
<sequence>MMGMIGRPSRGGFALVAVLWIVVGMSALALAGGLAAREAVASSRNRADGADAAWRAEGCLERARAAVAEALRAPGSELPGLTVWARMDRIIAESNLLAGTGCDVRLRAAGAALDVNMVPEDGLRRFLRAAGARESAVDSLADALADWRDEDATPRPLGAEAAWYAANGLRAPRNGPLADGREVLYVRGWNRLPGIDSLLTVDPGRVPLNHAPAAVLAALPGFSMEAAARLGEMRMRGDAVRDLAAFPGSLSPGARDEILRRYPEFVAAATVEPDAWIVQARVGVGTPPAVSVVEVLLVRAAARAAVVRRRTWTE</sequence>
<evidence type="ECO:0000313" key="11">
    <source>
        <dbReference type="EMBL" id="MBB6072400.1"/>
    </source>
</evidence>
<gene>
    <name evidence="11" type="ORF">HNQ61_004062</name>
</gene>
<dbReference type="EMBL" id="JACHIA010000015">
    <property type="protein sequence ID" value="MBB6072400.1"/>
    <property type="molecule type" value="Genomic_DNA"/>
</dbReference>
<evidence type="ECO:0000256" key="9">
    <source>
        <dbReference type="ARBA" id="ARBA00023136"/>
    </source>
</evidence>
<feature type="domain" description="T2SS protein K first SAM-like" evidence="10">
    <location>
        <begin position="120"/>
        <end position="190"/>
    </location>
</feature>
<dbReference type="GO" id="GO:0005886">
    <property type="term" value="C:plasma membrane"/>
    <property type="evidence" value="ECO:0007669"/>
    <property type="project" value="UniProtKB-SubCell"/>
</dbReference>
<dbReference type="SUPFAM" id="SSF158544">
    <property type="entry name" value="GspK insert domain-like"/>
    <property type="match status" value="1"/>
</dbReference>
<dbReference type="PANTHER" id="PTHR38831:SF2">
    <property type="entry name" value="TYPE II SECRETION SYSTEM PROTEIN K"/>
    <property type="match status" value="1"/>
</dbReference>
<comment type="subcellular location">
    <subcellularLocation>
        <location evidence="1">Cell inner membrane</location>
    </subcellularLocation>
</comment>
<evidence type="ECO:0000313" key="12">
    <source>
        <dbReference type="Proteomes" id="UP000582837"/>
    </source>
</evidence>
<evidence type="ECO:0000256" key="6">
    <source>
        <dbReference type="ARBA" id="ARBA00022692"/>
    </source>
</evidence>
<comment type="caution">
    <text evidence="11">The sequence shown here is derived from an EMBL/GenBank/DDBJ whole genome shotgun (WGS) entry which is preliminary data.</text>
</comment>
<evidence type="ECO:0000256" key="3">
    <source>
        <dbReference type="ARBA" id="ARBA00022448"/>
    </source>
</evidence>
<dbReference type="AlphaFoldDB" id="A0A841H323"/>
<keyword evidence="5" id="KW-0997">Cell inner membrane</keyword>
<organism evidence="11 12">
    <name type="scientific">Longimicrobium terrae</name>
    <dbReference type="NCBI Taxonomy" id="1639882"/>
    <lineage>
        <taxon>Bacteria</taxon>
        <taxon>Pseudomonadati</taxon>
        <taxon>Gemmatimonadota</taxon>
        <taxon>Longimicrobiia</taxon>
        <taxon>Longimicrobiales</taxon>
        <taxon>Longimicrobiaceae</taxon>
        <taxon>Longimicrobium</taxon>
    </lineage>
</organism>
<keyword evidence="3" id="KW-0813">Transport</keyword>
<dbReference type="Proteomes" id="UP000582837">
    <property type="component" value="Unassembled WGS sequence"/>
</dbReference>
<keyword evidence="4" id="KW-1003">Cell membrane</keyword>
<dbReference type="GO" id="GO:0009306">
    <property type="term" value="P:protein secretion"/>
    <property type="evidence" value="ECO:0007669"/>
    <property type="project" value="InterPro"/>
</dbReference>
<protein>
    <submittedName>
        <fullName evidence="11">Type II secretory pathway component PulK</fullName>
    </submittedName>
</protein>
<keyword evidence="9" id="KW-0472">Membrane</keyword>
<dbReference type="PANTHER" id="PTHR38831">
    <property type="entry name" value="TYPE II SECRETION SYSTEM PROTEIN K"/>
    <property type="match status" value="1"/>
</dbReference>
<dbReference type="Pfam" id="PF21687">
    <property type="entry name" value="T2SSK_1st"/>
    <property type="match status" value="1"/>
</dbReference>
<dbReference type="InterPro" id="IPR049031">
    <property type="entry name" value="T2SSK_SAM-like_1st"/>
</dbReference>
<evidence type="ECO:0000256" key="2">
    <source>
        <dbReference type="ARBA" id="ARBA00007246"/>
    </source>
</evidence>
<dbReference type="InterPro" id="IPR038072">
    <property type="entry name" value="GspK_central_sf"/>
</dbReference>